<comment type="subcellular location">
    <subcellularLocation>
        <location evidence="1">Secreted</location>
    </subcellularLocation>
</comment>
<organism evidence="9 10">
    <name type="scientific">Cairina moschata</name>
    <name type="common">Muscovy duck</name>
    <dbReference type="NCBI Taxonomy" id="8855"/>
    <lineage>
        <taxon>Eukaryota</taxon>
        <taxon>Metazoa</taxon>
        <taxon>Chordata</taxon>
        <taxon>Craniata</taxon>
        <taxon>Vertebrata</taxon>
        <taxon>Euteleostomi</taxon>
        <taxon>Archelosauria</taxon>
        <taxon>Archosauria</taxon>
        <taxon>Dinosauria</taxon>
        <taxon>Saurischia</taxon>
        <taxon>Theropoda</taxon>
        <taxon>Coelurosauria</taxon>
        <taxon>Aves</taxon>
        <taxon>Neognathae</taxon>
        <taxon>Galloanserae</taxon>
        <taxon>Anseriformes</taxon>
        <taxon>Anatidae</taxon>
        <taxon>Anatinae</taxon>
        <taxon>Cairina</taxon>
    </lineage>
</organism>
<evidence type="ECO:0000313" key="10">
    <source>
        <dbReference type="Proteomes" id="UP000694556"/>
    </source>
</evidence>
<keyword evidence="5" id="KW-0839">Vasoconstrictor</keyword>
<dbReference type="GO" id="GO:0014826">
    <property type="term" value="P:vein smooth muscle contraction"/>
    <property type="evidence" value="ECO:0007669"/>
    <property type="project" value="TreeGrafter"/>
</dbReference>
<evidence type="ECO:0000256" key="2">
    <source>
        <dbReference type="ARBA" id="ARBA00010959"/>
    </source>
</evidence>
<evidence type="ECO:0000256" key="6">
    <source>
        <dbReference type="SAM" id="MobiDB-lite"/>
    </source>
</evidence>
<evidence type="ECO:0000256" key="4">
    <source>
        <dbReference type="ARBA" id="ARBA00022858"/>
    </source>
</evidence>
<reference evidence="9" key="3">
    <citation type="submission" date="2025-09" db="UniProtKB">
        <authorList>
            <consortium name="Ensembl"/>
        </authorList>
    </citation>
    <scope>IDENTIFICATION</scope>
</reference>
<dbReference type="PANTHER" id="PTHR13874">
    <property type="entry name" value="ENDOTHELIN"/>
    <property type="match status" value="1"/>
</dbReference>
<dbReference type="InterPro" id="IPR001928">
    <property type="entry name" value="Endothln-like_toxin"/>
</dbReference>
<evidence type="ECO:0000313" key="9">
    <source>
        <dbReference type="Ensembl" id="ENSCMMP00000010414.1"/>
    </source>
</evidence>
<keyword evidence="3" id="KW-0964">Secreted</keyword>
<proteinExistence type="inferred from homology"/>
<dbReference type="AlphaFoldDB" id="A0A8C3BT57"/>
<feature type="domain" description="Endothelin-like toxin" evidence="8">
    <location>
        <begin position="199"/>
        <end position="220"/>
    </location>
</feature>
<accession>A0A8C3BT57</accession>
<dbReference type="PROSITE" id="PS00270">
    <property type="entry name" value="ENDOTHELIN"/>
    <property type="match status" value="2"/>
</dbReference>
<evidence type="ECO:0000259" key="8">
    <source>
        <dbReference type="SMART" id="SM00272"/>
    </source>
</evidence>
<dbReference type="GO" id="GO:0031708">
    <property type="term" value="F:endothelin B receptor binding"/>
    <property type="evidence" value="ECO:0007669"/>
    <property type="project" value="TreeGrafter"/>
</dbReference>
<dbReference type="InterPro" id="IPR019764">
    <property type="entry name" value="Endothelin_toxin_CS"/>
</dbReference>
<sequence length="290" mass="32130">MIMISLDSVLPLTVLPALLTQQLICHQLLNLSAGGCSSLLAAVDQRDVPSQKHWRSSTPKMCSGSVRPGAVSLSWSSGPRECVVPGSCSHPCCGQHPALFWRTVPYPRMKHLMGKTKRVYLAPHALQELPGTGQPPLESHLAAAGAAHLRTKRCSCNSWLDKECIYFCHLDIIWVNTPGHTAPYGLGSPPRRRKRSLSRCECSHSRDSICTNFCQPKPGYRQSLKLPASSGTSMKAPQSDDRKPSPHGLLRALRDLADSSLQFSKQQHYSQRNAQPTVLPWKKSIWKKKR</sequence>
<keyword evidence="7" id="KW-0732">Signal</keyword>
<feature type="region of interest" description="Disordered" evidence="6">
    <location>
        <begin position="221"/>
        <end position="251"/>
    </location>
</feature>
<evidence type="ECO:0000256" key="7">
    <source>
        <dbReference type="SAM" id="SignalP"/>
    </source>
</evidence>
<evidence type="ECO:0000256" key="3">
    <source>
        <dbReference type="ARBA" id="ARBA00022525"/>
    </source>
</evidence>
<feature type="chain" id="PRO_5034163413" description="Endothelin-like toxin domain-containing protein" evidence="7">
    <location>
        <begin position="21"/>
        <end position="290"/>
    </location>
</feature>
<reference evidence="9" key="1">
    <citation type="submission" date="2018-09" db="EMBL/GenBank/DDBJ databases">
        <title>Common duck and Muscovy duck high density SNP chip.</title>
        <authorList>
            <person name="Vignal A."/>
            <person name="Thebault N."/>
            <person name="Warren W.C."/>
        </authorList>
    </citation>
    <scope>NUCLEOTIDE SEQUENCE [LARGE SCALE GENOMIC DNA]</scope>
</reference>
<dbReference type="Proteomes" id="UP000694556">
    <property type="component" value="Chromosome 24"/>
</dbReference>
<protein>
    <recommendedName>
        <fullName evidence="8">Endothelin-like toxin domain-containing protein</fullName>
    </recommendedName>
</protein>
<feature type="region of interest" description="Disordered" evidence="6">
    <location>
        <begin position="263"/>
        <end position="290"/>
    </location>
</feature>
<keyword evidence="4" id="KW-0838">Vasoactive</keyword>
<dbReference type="InterPro" id="IPR020475">
    <property type="entry name" value="Endothelin"/>
</dbReference>
<comment type="similarity">
    <text evidence="2">Belongs to the endothelin/sarafotoxin family.</text>
</comment>
<reference evidence="9" key="2">
    <citation type="submission" date="2025-08" db="UniProtKB">
        <authorList>
            <consortium name="Ensembl"/>
        </authorList>
    </citation>
    <scope>IDENTIFICATION</scope>
</reference>
<dbReference type="SMART" id="SM00272">
    <property type="entry name" value="END"/>
    <property type="match status" value="2"/>
</dbReference>
<dbReference type="GO" id="GO:0005615">
    <property type="term" value="C:extracellular space"/>
    <property type="evidence" value="ECO:0007669"/>
    <property type="project" value="TreeGrafter"/>
</dbReference>
<dbReference type="Ensembl" id="ENSCMMT00000011472.1">
    <property type="protein sequence ID" value="ENSCMMP00000010414.1"/>
    <property type="gene ID" value="ENSCMMG00000006597.1"/>
</dbReference>
<feature type="signal peptide" evidence="7">
    <location>
        <begin position="1"/>
        <end position="20"/>
    </location>
</feature>
<name>A0A8C3BT57_CAIMO</name>
<evidence type="ECO:0000256" key="5">
    <source>
        <dbReference type="ARBA" id="ARBA00023322"/>
    </source>
</evidence>
<keyword evidence="10" id="KW-1185">Reference proteome</keyword>
<dbReference type="GO" id="GO:0006874">
    <property type="term" value="P:intracellular calcium ion homeostasis"/>
    <property type="evidence" value="ECO:0007669"/>
    <property type="project" value="TreeGrafter"/>
</dbReference>
<dbReference type="GO" id="GO:0003100">
    <property type="term" value="P:regulation of systemic arterial blood pressure by endothelin"/>
    <property type="evidence" value="ECO:0007669"/>
    <property type="project" value="TreeGrafter"/>
</dbReference>
<dbReference type="PRINTS" id="PR00365">
    <property type="entry name" value="ENDOTHELIN"/>
</dbReference>
<feature type="compositionally biased region" description="Polar residues" evidence="6">
    <location>
        <begin position="263"/>
        <end position="276"/>
    </location>
</feature>
<feature type="domain" description="Endothelin-like toxin" evidence="8">
    <location>
        <begin position="153"/>
        <end position="174"/>
    </location>
</feature>
<dbReference type="GO" id="GO:0005179">
    <property type="term" value="F:hormone activity"/>
    <property type="evidence" value="ECO:0007669"/>
    <property type="project" value="TreeGrafter"/>
</dbReference>
<evidence type="ECO:0000256" key="1">
    <source>
        <dbReference type="ARBA" id="ARBA00004613"/>
    </source>
</evidence>
<dbReference type="PANTHER" id="PTHR13874:SF9">
    <property type="entry name" value="ENDOTHELIN-2"/>
    <property type="match status" value="1"/>
</dbReference>
<dbReference type="Pfam" id="PF00322">
    <property type="entry name" value="Endothelin"/>
    <property type="match status" value="1"/>
</dbReference>
<dbReference type="GO" id="GO:0019229">
    <property type="term" value="P:regulation of vasoconstriction"/>
    <property type="evidence" value="ECO:0007669"/>
    <property type="project" value="InterPro"/>
</dbReference>